<dbReference type="Proteomes" id="UP000594262">
    <property type="component" value="Unplaced"/>
</dbReference>
<dbReference type="GeneID" id="136823285"/>
<keyword evidence="9" id="KW-0539">Nucleus</keyword>
<keyword evidence="5" id="KW-0862">Zinc</keyword>
<dbReference type="PANTHER" id="PTHR31576:SF2">
    <property type="entry name" value="TATA BOX-BINDING PROTEIN-ASSOCIATED FACTOR RNA POLYMERASE I SUBUNIT B"/>
    <property type="match status" value="1"/>
</dbReference>
<name>A0A7M5VFS1_9CNID</name>
<sequence>MGWSCDVCDGEEFTEQDGLFYCNACGTQSQNMQVEIEEAGFREDFGTAGPIIKTKKGGVTENSRYSRFVPGKPWVIFEAFQILLKEQVKKLIEIGVDPNIDYVVHQLWIHFLRVNRIAFHPNERETVDLRKSKHTGRSHKISKFSFLGKRKTERKLGRTLLDDEADEHESDFESDFEDDDPMDEKSDKTEENCNPDGEEAAPSVVACGQDNISQQHTAQSDIVGDGTEELEVEQSSPFVVTKHSGKQRVSKRGNQQKERKKPTRKKRRLKKDFERKLDADLQRLTAVFENFVPPYRHDSSSENSDTGDSTDAENPDEESSLARTGKYRNKIALVNTLCLCYIGLIIVEEPLMANDLLRWVREGFLPYHNIADILPNEMKYSCYDTKSLNYFRDITSDAFARRSASVITQLGVQLKFSVTTAKIVAANLLVDLEFPRSLLDLVSHLMDTLHFEYKFTKRNMFKSLDGCVAAFIVVGVKLVYYLDDFHEFNNIRRNWFLEEFDIQPVELSWVRWVALSFKKKVTKLRNGIPLCEKDLKYVDDFTLYIDFCCKDVFGSFKQRETFRRNLLKKSSFEKSYDHESCQTYFNIFNNIAKQMNPDMAEIVRQSTSFPCSVSHTGDQLLDQTEKERVLNTRSGHLNRTNSTEAENHAEYLYIKYKDTRDERSWHQSYRYMMDVLSNRMESTLQDLQTHVDTLESLLFTVDKDFQRIGNIIYRRPFDEEESRRARADLSTPFG</sequence>
<dbReference type="GO" id="GO:0070860">
    <property type="term" value="C:RNA polymerase I core factor complex"/>
    <property type="evidence" value="ECO:0007669"/>
    <property type="project" value="InterPro"/>
</dbReference>
<protein>
    <recommendedName>
        <fullName evidence="15">TATA box-binding protein-associated factor RNA polymerase I subunit B</fullName>
    </recommendedName>
</protein>
<evidence type="ECO:0000259" key="11">
    <source>
        <dbReference type="Pfam" id="PF20644"/>
    </source>
</evidence>
<reference evidence="13" key="1">
    <citation type="submission" date="2021-01" db="UniProtKB">
        <authorList>
            <consortium name="EnsemblMetazoa"/>
        </authorList>
    </citation>
    <scope>IDENTIFICATION</scope>
</reference>
<dbReference type="PANTHER" id="PTHR31576">
    <property type="entry name" value="TATA BOX-BINDING PROTEIN-ASSOCIATED FACTOR RNA POLYMERASE I SUBUNIT B"/>
    <property type="match status" value="1"/>
</dbReference>
<dbReference type="Pfam" id="PF20644">
    <property type="entry name" value="Rrn7_cyclin_N"/>
    <property type="match status" value="1"/>
</dbReference>
<dbReference type="InterPro" id="IPR048538">
    <property type="entry name" value="Rrn7_cyclin_C"/>
</dbReference>
<keyword evidence="6" id="KW-0805">Transcription regulation</keyword>
<comment type="subcellular location">
    <subcellularLocation>
        <location evidence="1">Nucleus</location>
        <location evidence="1">Nucleolus</location>
    </subcellularLocation>
</comment>
<keyword evidence="8" id="KW-0804">Transcription</keyword>
<feature type="domain" description="Rrn7/TAF1B C-terminal cyclin" evidence="12">
    <location>
        <begin position="407"/>
        <end position="516"/>
    </location>
</feature>
<evidence type="ECO:0008006" key="15">
    <source>
        <dbReference type="Google" id="ProtNLM"/>
    </source>
</evidence>
<evidence type="ECO:0000256" key="4">
    <source>
        <dbReference type="ARBA" id="ARBA00022771"/>
    </source>
</evidence>
<dbReference type="GO" id="GO:0005668">
    <property type="term" value="C:RNA polymerase transcription factor SL1 complex"/>
    <property type="evidence" value="ECO:0007669"/>
    <property type="project" value="TreeGrafter"/>
</dbReference>
<evidence type="ECO:0000256" key="5">
    <source>
        <dbReference type="ARBA" id="ARBA00022833"/>
    </source>
</evidence>
<keyword evidence="14" id="KW-1185">Reference proteome</keyword>
<dbReference type="GO" id="GO:0008270">
    <property type="term" value="F:zinc ion binding"/>
    <property type="evidence" value="ECO:0007669"/>
    <property type="project" value="UniProtKB-KW"/>
</dbReference>
<dbReference type="EnsemblMetazoa" id="CLYHEMT010001.1">
    <property type="protein sequence ID" value="CLYHEMP010001.1"/>
    <property type="gene ID" value="CLYHEMG010001"/>
</dbReference>
<dbReference type="GO" id="GO:0042790">
    <property type="term" value="P:nucleolar large rRNA transcription by RNA polymerase I"/>
    <property type="evidence" value="ECO:0007669"/>
    <property type="project" value="TreeGrafter"/>
</dbReference>
<evidence type="ECO:0000256" key="6">
    <source>
        <dbReference type="ARBA" id="ARBA00023015"/>
    </source>
</evidence>
<feature type="compositionally biased region" description="Basic residues" evidence="10">
    <location>
        <begin position="258"/>
        <end position="270"/>
    </location>
</feature>
<keyword evidence="4" id="KW-0863">Zinc-finger</keyword>
<dbReference type="InterPro" id="IPR048540">
    <property type="entry name" value="Rrn7_cyclin_N"/>
</dbReference>
<comment type="similarity">
    <text evidence="2">Belongs to the RRN7/TAF1B family.</text>
</comment>
<evidence type="ECO:0000256" key="1">
    <source>
        <dbReference type="ARBA" id="ARBA00004604"/>
    </source>
</evidence>
<dbReference type="Pfam" id="PF20645">
    <property type="entry name" value="Rrn7_cyclin_C"/>
    <property type="match status" value="1"/>
</dbReference>
<evidence type="ECO:0000256" key="3">
    <source>
        <dbReference type="ARBA" id="ARBA00022723"/>
    </source>
</evidence>
<dbReference type="GO" id="GO:0001164">
    <property type="term" value="F:RNA polymerase I core promoter sequence-specific DNA binding"/>
    <property type="evidence" value="ECO:0007669"/>
    <property type="project" value="InterPro"/>
</dbReference>
<proteinExistence type="inferred from homology"/>
<keyword evidence="3" id="KW-0479">Metal-binding</keyword>
<evidence type="ECO:0000256" key="9">
    <source>
        <dbReference type="ARBA" id="ARBA00023242"/>
    </source>
</evidence>
<feature type="compositionally biased region" description="Acidic residues" evidence="10">
    <location>
        <begin position="308"/>
        <end position="319"/>
    </location>
</feature>
<dbReference type="AlphaFoldDB" id="A0A7M5VFS1"/>
<feature type="region of interest" description="Disordered" evidence="10">
    <location>
        <begin position="226"/>
        <end position="272"/>
    </location>
</feature>
<evidence type="ECO:0000313" key="13">
    <source>
        <dbReference type="EnsemblMetazoa" id="CLYHEMP010001.1"/>
    </source>
</evidence>
<evidence type="ECO:0000256" key="2">
    <source>
        <dbReference type="ARBA" id="ARBA00006899"/>
    </source>
</evidence>
<keyword evidence="7" id="KW-0238">DNA-binding</keyword>
<evidence type="ECO:0000313" key="14">
    <source>
        <dbReference type="Proteomes" id="UP000594262"/>
    </source>
</evidence>
<feature type="region of interest" description="Disordered" evidence="10">
    <location>
        <begin position="159"/>
        <end position="201"/>
    </location>
</feature>
<feature type="compositionally biased region" description="Acidic residues" evidence="10">
    <location>
        <begin position="162"/>
        <end position="182"/>
    </location>
</feature>
<dbReference type="InterPro" id="IPR033599">
    <property type="entry name" value="TAF1B/Rrn7"/>
</dbReference>
<organism evidence="13 14">
    <name type="scientific">Clytia hemisphaerica</name>
    <dbReference type="NCBI Taxonomy" id="252671"/>
    <lineage>
        <taxon>Eukaryota</taxon>
        <taxon>Metazoa</taxon>
        <taxon>Cnidaria</taxon>
        <taxon>Hydrozoa</taxon>
        <taxon>Hydroidolina</taxon>
        <taxon>Leptothecata</taxon>
        <taxon>Obeliida</taxon>
        <taxon>Clytiidae</taxon>
        <taxon>Clytia</taxon>
    </lineage>
</organism>
<feature type="region of interest" description="Disordered" evidence="10">
    <location>
        <begin position="293"/>
        <end position="321"/>
    </location>
</feature>
<evidence type="ECO:0000259" key="12">
    <source>
        <dbReference type="Pfam" id="PF20645"/>
    </source>
</evidence>
<dbReference type="OrthoDB" id="10069252at2759"/>
<evidence type="ECO:0000256" key="10">
    <source>
        <dbReference type="SAM" id="MobiDB-lite"/>
    </source>
</evidence>
<dbReference type="RefSeq" id="XP_066935567.1">
    <property type="nucleotide sequence ID" value="XM_067079466.1"/>
</dbReference>
<feature type="domain" description="Rrn7/TAF1B N-terminal cyclin" evidence="11">
    <location>
        <begin position="282"/>
        <end position="376"/>
    </location>
</feature>
<accession>A0A7M5VFS1</accession>
<evidence type="ECO:0000256" key="7">
    <source>
        <dbReference type="ARBA" id="ARBA00023125"/>
    </source>
</evidence>
<evidence type="ECO:0000256" key="8">
    <source>
        <dbReference type="ARBA" id="ARBA00023163"/>
    </source>
</evidence>